<evidence type="ECO:0000256" key="7">
    <source>
        <dbReference type="ARBA" id="ARBA00035337"/>
    </source>
</evidence>
<comment type="similarity">
    <text evidence="1">Belongs to the eukaryotic ribosomal protein eL31 family.</text>
</comment>
<comment type="caution">
    <text evidence="8">The sequence shown here is derived from an EMBL/GenBank/DDBJ whole genome shotgun (WGS) entry which is preliminary data.</text>
</comment>
<dbReference type="AlphaFoldDB" id="A0A9X9M5J2"/>
<dbReference type="Pfam" id="PF01198">
    <property type="entry name" value="Ribosomal_L31e"/>
    <property type="match status" value="1"/>
</dbReference>
<dbReference type="PANTHER" id="PTHR10956:SF0">
    <property type="entry name" value="60S RIBOSOMAL PROTEIN L31"/>
    <property type="match status" value="1"/>
</dbReference>
<dbReference type="SMART" id="SM01380">
    <property type="entry name" value="Ribosomal_L31e"/>
    <property type="match status" value="1"/>
</dbReference>
<protein>
    <recommendedName>
        <fullName evidence="6">Large ribosomal subunit protein eL31</fullName>
    </recommendedName>
    <alternativeName>
        <fullName evidence="7">60S ribosomal protein L31</fullName>
    </alternativeName>
</protein>
<dbReference type="SUPFAM" id="SSF54575">
    <property type="entry name" value="Ribosomal protein L31e"/>
    <property type="match status" value="1"/>
</dbReference>
<dbReference type="InterPro" id="IPR000054">
    <property type="entry name" value="Ribosomal_eL31"/>
</dbReference>
<keyword evidence="9" id="KW-1185">Reference proteome</keyword>
<evidence type="ECO:0000256" key="5">
    <source>
        <dbReference type="ARBA" id="ARBA00034092"/>
    </source>
</evidence>
<evidence type="ECO:0000313" key="8">
    <source>
        <dbReference type="EMBL" id="VCX37207.1"/>
    </source>
</evidence>
<comment type="function">
    <text evidence="5">Component of the large ribosomal subunit. The ribosome is a large ribonucleoprotein complex responsible for the synthesis of proteins in the cell.</text>
</comment>
<dbReference type="GO" id="GO:0022625">
    <property type="term" value="C:cytosolic large ribosomal subunit"/>
    <property type="evidence" value="ECO:0007669"/>
    <property type="project" value="TreeGrafter"/>
</dbReference>
<dbReference type="InterPro" id="IPR023621">
    <property type="entry name" value="Ribosomal_eL31_dom_sf"/>
</dbReference>
<name>A0A9X9M5J2_GULGU</name>
<evidence type="ECO:0000256" key="4">
    <source>
        <dbReference type="ARBA" id="ARBA00023274"/>
    </source>
</evidence>
<evidence type="ECO:0000256" key="1">
    <source>
        <dbReference type="ARBA" id="ARBA00010808"/>
    </source>
</evidence>
<dbReference type="FunFam" id="3.10.440.10:FF:000001">
    <property type="entry name" value="60S ribosomal protein L31"/>
    <property type="match status" value="1"/>
</dbReference>
<gene>
    <name evidence="8" type="ORF">BN2614_LOCUS1</name>
</gene>
<reference evidence="8 9" key="1">
    <citation type="submission" date="2018-10" db="EMBL/GenBank/DDBJ databases">
        <authorList>
            <person name="Ekblom R."/>
            <person name="Jareborg N."/>
        </authorList>
    </citation>
    <scope>NUCLEOTIDE SEQUENCE [LARGE SCALE GENOMIC DNA]</scope>
    <source>
        <tissue evidence="8">Muscle</tissue>
    </source>
</reference>
<evidence type="ECO:0000313" key="9">
    <source>
        <dbReference type="Proteomes" id="UP000269945"/>
    </source>
</evidence>
<dbReference type="Proteomes" id="UP000269945">
    <property type="component" value="Unassembled WGS sequence"/>
</dbReference>
<dbReference type="Gene3D" id="3.10.440.10">
    <property type="match status" value="1"/>
</dbReference>
<keyword evidence="3" id="KW-0689">Ribosomal protein</keyword>
<sequence length="91" mass="10581">MAPAKNGNRKKKSHSIISDVVTREYTIHIHKHIHSVSFKKCASWELKEIQKFALEEVEIPDVCIDTRFSKAVWAKGIRNVPYRLHTVVQRT</sequence>
<keyword evidence="4" id="KW-0687">Ribonucleoprotein</keyword>
<accession>A0A9X9M5J2</accession>
<comment type="subunit">
    <text evidence="2">Component of the large ribosomal subunit.</text>
</comment>
<organism evidence="8 9">
    <name type="scientific">Gulo gulo</name>
    <name type="common">Wolverine</name>
    <name type="synonym">Gluton</name>
    <dbReference type="NCBI Taxonomy" id="48420"/>
    <lineage>
        <taxon>Eukaryota</taxon>
        <taxon>Metazoa</taxon>
        <taxon>Chordata</taxon>
        <taxon>Craniata</taxon>
        <taxon>Vertebrata</taxon>
        <taxon>Euteleostomi</taxon>
        <taxon>Mammalia</taxon>
        <taxon>Eutheria</taxon>
        <taxon>Laurasiatheria</taxon>
        <taxon>Carnivora</taxon>
        <taxon>Caniformia</taxon>
        <taxon>Musteloidea</taxon>
        <taxon>Mustelidae</taxon>
        <taxon>Guloninae</taxon>
        <taxon>Gulo</taxon>
    </lineage>
</organism>
<proteinExistence type="inferred from homology"/>
<evidence type="ECO:0000256" key="6">
    <source>
        <dbReference type="ARBA" id="ARBA00035230"/>
    </source>
</evidence>
<dbReference type="GO" id="GO:0003735">
    <property type="term" value="F:structural constituent of ribosome"/>
    <property type="evidence" value="ECO:0007669"/>
    <property type="project" value="InterPro"/>
</dbReference>
<dbReference type="GO" id="GO:0002181">
    <property type="term" value="P:cytoplasmic translation"/>
    <property type="evidence" value="ECO:0007669"/>
    <property type="project" value="TreeGrafter"/>
</dbReference>
<evidence type="ECO:0000256" key="3">
    <source>
        <dbReference type="ARBA" id="ARBA00022980"/>
    </source>
</evidence>
<evidence type="ECO:0000256" key="2">
    <source>
        <dbReference type="ARBA" id="ARBA00011133"/>
    </source>
</evidence>
<dbReference type="PANTHER" id="PTHR10956">
    <property type="entry name" value="60S RIBOSOMAL PROTEIN L31"/>
    <property type="match status" value="1"/>
</dbReference>
<dbReference type="EMBL" id="CYRY02043075">
    <property type="protein sequence ID" value="VCX37207.1"/>
    <property type="molecule type" value="Genomic_DNA"/>
</dbReference>